<dbReference type="AlphaFoldDB" id="A0A0E9XF23"/>
<reference evidence="1" key="1">
    <citation type="submission" date="2014-11" db="EMBL/GenBank/DDBJ databases">
        <authorList>
            <person name="Amaro Gonzalez C."/>
        </authorList>
    </citation>
    <scope>NUCLEOTIDE SEQUENCE</scope>
</reference>
<sequence>MSCSRPVRSVGRNGTY</sequence>
<name>A0A0E9XF23_ANGAN</name>
<reference evidence="1" key="2">
    <citation type="journal article" date="2015" name="Fish Shellfish Immunol.">
        <title>Early steps in the European eel (Anguilla anguilla)-Vibrio vulnificus interaction in the gills: Role of the RtxA13 toxin.</title>
        <authorList>
            <person name="Callol A."/>
            <person name="Pajuelo D."/>
            <person name="Ebbesson L."/>
            <person name="Teles M."/>
            <person name="MacKenzie S."/>
            <person name="Amaro C."/>
        </authorList>
    </citation>
    <scope>NUCLEOTIDE SEQUENCE</scope>
</reference>
<evidence type="ECO:0000313" key="1">
    <source>
        <dbReference type="EMBL" id="JAI01067.1"/>
    </source>
</evidence>
<protein>
    <submittedName>
        <fullName evidence="1">Uncharacterized protein</fullName>
    </submittedName>
</protein>
<accession>A0A0E9XF23</accession>
<organism evidence="1">
    <name type="scientific">Anguilla anguilla</name>
    <name type="common">European freshwater eel</name>
    <name type="synonym">Muraena anguilla</name>
    <dbReference type="NCBI Taxonomy" id="7936"/>
    <lineage>
        <taxon>Eukaryota</taxon>
        <taxon>Metazoa</taxon>
        <taxon>Chordata</taxon>
        <taxon>Craniata</taxon>
        <taxon>Vertebrata</taxon>
        <taxon>Euteleostomi</taxon>
        <taxon>Actinopterygii</taxon>
        <taxon>Neopterygii</taxon>
        <taxon>Teleostei</taxon>
        <taxon>Anguilliformes</taxon>
        <taxon>Anguillidae</taxon>
        <taxon>Anguilla</taxon>
    </lineage>
</organism>
<dbReference type="EMBL" id="GBXM01007511">
    <property type="protein sequence ID" value="JAI01067.1"/>
    <property type="molecule type" value="Transcribed_RNA"/>
</dbReference>
<proteinExistence type="predicted"/>